<dbReference type="EMBL" id="JAUSQZ010000001">
    <property type="protein sequence ID" value="MDP9829731.1"/>
    <property type="molecule type" value="Genomic_DNA"/>
</dbReference>
<organism evidence="3 4">
    <name type="scientific">Kineosporia succinea</name>
    <dbReference type="NCBI Taxonomy" id="84632"/>
    <lineage>
        <taxon>Bacteria</taxon>
        <taxon>Bacillati</taxon>
        <taxon>Actinomycetota</taxon>
        <taxon>Actinomycetes</taxon>
        <taxon>Kineosporiales</taxon>
        <taxon>Kineosporiaceae</taxon>
        <taxon>Kineosporia</taxon>
    </lineage>
</organism>
<keyword evidence="4" id="KW-1185">Reference proteome</keyword>
<dbReference type="InterPro" id="IPR004378">
    <property type="entry name" value="F420H2_quin_Rdtase"/>
</dbReference>
<comment type="caution">
    <text evidence="3">The sequence shown here is derived from an EMBL/GenBank/DDBJ whole genome shotgun (WGS) entry which is preliminary data.</text>
</comment>
<dbReference type="NCBIfam" id="TIGR00026">
    <property type="entry name" value="hi_GC_TIGR00026"/>
    <property type="match status" value="1"/>
</dbReference>
<proteinExistence type="inferred from homology"/>
<reference evidence="3 4" key="1">
    <citation type="submission" date="2023-07" db="EMBL/GenBank/DDBJ databases">
        <title>Sequencing the genomes of 1000 actinobacteria strains.</title>
        <authorList>
            <person name="Klenk H.-P."/>
        </authorList>
    </citation>
    <scope>NUCLEOTIDE SEQUENCE [LARGE SCALE GENOMIC DNA]</scope>
    <source>
        <strain evidence="3 4">DSM 44388</strain>
    </source>
</reference>
<evidence type="ECO:0000256" key="1">
    <source>
        <dbReference type="ARBA" id="ARBA00008710"/>
    </source>
</evidence>
<dbReference type="Pfam" id="PF04075">
    <property type="entry name" value="F420H2_quin_red"/>
    <property type="match status" value="1"/>
</dbReference>
<evidence type="ECO:0000313" key="3">
    <source>
        <dbReference type="EMBL" id="MDP9829731.1"/>
    </source>
</evidence>
<dbReference type="PANTHER" id="PTHR39428">
    <property type="entry name" value="F420H(2)-DEPENDENT QUINONE REDUCTASE RV1261C"/>
    <property type="match status" value="1"/>
</dbReference>
<dbReference type="SUPFAM" id="SSF50475">
    <property type="entry name" value="FMN-binding split barrel"/>
    <property type="match status" value="1"/>
</dbReference>
<gene>
    <name evidence="3" type="ORF">J2S57_005480</name>
</gene>
<dbReference type="Gene3D" id="2.30.110.10">
    <property type="entry name" value="Electron Transport, Fmn-binding Protein, Chain A"/>
    <property type="match status" value="1"/>
</dbReference>
<accession>A0ABT9PAK9</accession>
<protein>
    <submittedName>
        <fullName evidence="3">Deazaflavin-dependent oxidoreductase (Nitroreductase family)</fullName>
    </submittedName>
</protein>
<name>A0ABT9PAK9_9ACTN</name>
<comment type="catalytic activity">
    <reaction evidence="2">
        <text>oxidized coenzyme F420-(gamma-L-Glu)(n) + a quinol + H(+) = reduced coenzyme F420-(gamma-L-Glu)(n) + a quinone</text>
        <dbReference type="Rhea" id="RHEA:39663"/>
        <dbReference type="Rhea" id="RHEA-COMP:12939"/>
        <dbReference type="Rhea" id="RHEA-COMP:14378"/>
        <dbReference type="ChEBI" id="CHEBI:15378"/>
        <dbReference type="ChEBI" id="CHEBI:24646"/>
        <dbReference type="ChEBI" id="CHEBI:132124"/>
        <dbReference type="ChEBI" id="CHEBI:133980"/>
        <dbReference type="ChEBI" id="CHEBI:139511"/>
    </reaction>
</comment>
<dbReference type="PANTHER" id="PTHR39428:SF1">
    <property type="entry name" value="F420H(2)-DEPENDENT QUINONE REDUCTASE RV1261C"/>
    <property type="match status" value="1"/>
</dbReference>
<sequence>MAEPRLPPRWFIRLAWQVHRRLYRWSGGRLGLRTPGEGRYGLMRLTTLGRRSGTPRPVILAYLEDGPLLHTLAMNGWDAPEPAWWLNLRAAPDVSVDLPGGPREVRAPEASPEERERLWEQWRHVDRHLDAYAARRPGPTAVVILEPR</sequence>
<comment type="similarity">
    <text evidence="1">Belongs to the F420H(2)-dependent quinone reductase family.</text>
</comment>
<dbReference type="InterPro" id="IPR012349">
    <property type="entry name" value="Split_barrel_FMN-bd"/>
</dbReference>
<dbReference type="Proteomes" id="UP001235712">
    <property type="component" value="Unassembled WGS sequence"/>
</dbReference>
<evidence type="ECO:0000313" key="4">
    <source>
        <dbReference type="Proteomes" id="UP001235712"/>
    </source>
</evidence>
<evidence type="ECO:0000256" key="2">
    <source>
        <dbReference type="ARBA" id="ARBA00049106"/>
    </source>
</evidence>
<dbReference type="RefSeq" id="WP_307248185.1">
    <property type="nucleotide sequence ID" value="NZ_JAUSQZ010000001.1"/>
</dbReference>